<proteinExistence type="predicted"/>
<reference evidence="1 2" key="1">
    <citation type="submission" date="2024-01" db="EMBL/GenBank/DDBJ databases">
        <title>Genome assemblies of Stephania.</title>
        <authorList>
            <person name="Yang L."/>
        </authorList>
    </citation>
    <scope>NUCLEOTIDE SEQUENCE [LARGE SCALE GENOMIC DNA]</scope>
    <source>
        <strain evidence="1">JXDWG</strain>
        <tissue evidence="1">Leaf</tissue>
    </source>
</reference>
<name>A0AAP0KTI0_9MAGN</name>
<comment type="caution">
    <text evidence="1">The sequence shown here is derived from an EMBL/GenBank/DDBJ whole genome shotgun (WGS) entry which is preliminary data.</text>
</comment>
<dbReference type="EMBL" id="JBBNAG010000002">
    <property type="protein sequence ID" value="KAK9158442.1"/>
    <property type="molecule type" value="Genomic_DNA"/>
</dbReference>
<dbReference type="AlphaFoldDB" id="A0AAP0KTI0"/>
<organism evidence="1 2">
    <name type="scientific">Stephania cephalantha</name>
    <dbReference type="NCBI Taxonomy" id="152367"/>
    <lineage>
        <taxon>Eukaryota</taxon>
        <taxon>Viridiplantae</taxon>
        <taxon>Streptophyta</taxon>
        <taxon>Embryophyta</taxon>
        <taxon>Tracheophyta</taxon>
        <taxon>Spermatophyta</taxon>
        <taxon>Magnoliopsida</taxon>
        <taxon>Ranunculales</taxon>
        <taxon>Menispermaceae</taxon>
        <taxon>Menispermoideae</taxon>
        <taxon>Cissampelideae</taxon>
        <taxon>Stephania</taxon>
    </lineage>
</organism>
<gene>
    <name evidence="1" type="ORF">Scep_005016</name>
</gene>
<sequence length="231" mass="26045">MTGDYETHGAEDKELKKEIDETMEMTRATFEKMVDVRLSVAQPKMFHNSHLIQSSEPLGEPYSYDGTKSPYMLKGLLGSRSNTVEPSHPFLQGPLGESWMHDGTKSPGPLEEPWTHGGINKVEYRERVKRVMRFRNGGSAIGSTGKCGICLFFLRDDETTPLGSKYENRTSGARGVKTQESKKEIWRFENSFRSVGRPDRLGISMWIECPTGVTYLGSSFLCLTDYRSAIE</sequence>
<protein>
    <submittedName>
        <fullName evidence="1">Uncharacterized protein</fullName>
    </submittedName>
</protein>
<accession>A0AAP0KTI0</accession>
<keyword evidence="2" id="KW-1185">Reference proteome</keyword>
<dbReference type="Proteomes" id="UP001419268">
    <property type="component" value="Unassembled WGS sequence"/>
</dbReference>
<evidence type="ECO:0000313" key="2">
    <source>
        <dbReference type="Proteomes" id="UP001419268"/>
    </source>
</evidence>
<evidence type="ECO:0000313" key="1">
    <source>
        <dbReference type="EMBL" id="KAK9158442.1"/>
    </source>
</evidence>